<protein>
    <submittedName>
        <fullName evidence="1">Uncharacterized protein</fullName>
    </submittedName>
</protein>
<gene>
    <name evidence="1" type="ORF">MKW98_031381</name>
</gene>
<evidence type="ECO:0000313" key="2">
    <source>
        <dbReference type="Proteomes" id="UP001202328"/>
    </source>
</evidence>
<dbReference type="EMBL" id="JAJJMB010014022">
    <property type="protein sequence ID" value="KAI3863789.1"/>
    <property type="molecule type" value="Genomic_DNA"/>
</dbReference>
<proteinExistence type="predicted"/>
<keyword evidence="2" id="KW-1185">Reference proteome</keyword>
<dbReference type="PANTHER" id="PTHR46038">
    <property type="entry name" value="EXPRESSED PROTEIN-RELATED"/>
    <property type="match status" value="1"/>
</dbReference>
<dbReference type="PANTHER" id="PTHR46038:SF38">
    <property type="entry name" value="GLYCOSYLTRANSFERASE-RELATED"/>
    <property type="match status" value="1"/>
</dbReference>
<comment type="caution">
    <text evidence="1">The sequence shown here is derived from an EMBL/GenBank/DDBJ whole genome shotgun (WGS) entry which is preliminary data.</text>
</comment>
<sequence length="117" mass="13526">MIILSEELDEDEVYEYGGLWEPSRNFECSLHNCCYGLDNKLHRLNVMLDDWQRFMALSEDSKISWKSSWNVPQNCSSVERLGLFSWSILMQKRDSCKLLVKLLLASEFNATIGASVV</sequence>
<organism evidence="1 2">
    <name type="scientific">Papaver atlanticum</name>
    <dbReference type="NCBI Taxonomy" id="357466"/>
    <lineage>
        <taxon>Eukaryota</taxon>
        <taxon>Viridiplantae</taxon>
        <taxon>Streptophyta</taxon>
        <taxon>Embryophyta</taxon>
        <taxon>Tracheophyta</taxon>
        <taxon>Spermatophyta</taxon>
        <taxon>Magnoliopsida</taxon>
        <taxon>Ranunculales</taxon>
        <taxon>Papaveraceae</taxon>
        <taxon>Papaveroideae</taxon>
        <taxon>Papaver</taxon>
    </lineage>
</organism>
<name>A0AAD4S556_9MAGN</name>
<dbReference type="InterPro" id="IPR044821">
    <property type="entry name" value="At1g28695/At4g15970-like"/>
</dbReference>
<accession>A0AAD4S556</accession>
<dbReference type="Proteomes" id="UP001202328">
    <property type="component" value="Unassembled WGS sequence"/>
</dbReference>
<evidence type="ECO:0000313" key="1">
    <source>
        <dbReference type="EMBL" id="KAI3863789.1"/>
    </source>
</evidence>
<reference evidence="1" key="1">
    <citation type="submission" date="2022-04" db="EMBL/GenBank/DDBJ databases">
        <title>A functionally conserved STORR gene fusion in Papaver species that diverged 16.8 million years ago.</title>
        <authorList>
            <person name="Catania T."/>
        </authorList>
    </citation>
    <scope>NUCLEOTIDE SEQUENCE</scope>
    <source>
        <strain evidence="1">S-188037</strain>
    </source>
</reference>
<dbReference type="AlphaFoldDB" id="A0AAD4S556"/>